<evidence type="ECO:0000313" key="3">
    <source>
        <dbReference type="Proteomes" id="UP000283269"/>
    </source>
</evidence>
<name>A0A409WWL7_PSICY</name>
<comment type="caution">
    <text evidence="2">The sequence shown here is derived from an EMBL/GenBank/DDBJ whole genome shotgun (WGS) entry which is preliminary data.</text>
</comment>
<evidence type="ECO:0000313" key="2">
    <source>
        <dbReference type="EMBL" id="PPQ82861.1"/>
    </source>
</evidence>
<proteinExistence type="predicted"/>
<dbReference type="InParanoid" id="A0A409WWL7"/>
<sequence>MLLKEGIEKGPTGKDVLRPRYNQVWEAVVKFEDEERRDKQIEQEQCLKAALTAQKDKQPIRGLRSTTRAVAAPDQVLWIGPPKKQPSAATSGNTATLVINDVEEINKPKNTGKAKAVSKRTTARAVDSMDTDDNNIIMISTKKSETISQVNMKAPTLNPPKQKDQTVPQATTSHVAAAASQPLLKNTSCLAAVASEPTPKAAKFEPSKIRKEKLD</sequence>
<dbReference type="Proteomes" id="UP000283269">
    <property type="component" value="Unassembled WGS sequence"/>
</dbReference>
<keyword evidence="3" id="KW-1185">Reference proteome</keyword>
<dbReference type="EMBL" id="NHYD01003089">
    <property type="protein sequence ID" value="PPQ82861.1"/>
    <property type="molecule type" value="Genomic_DNA"/>
</dbReference>
<protein>
    <submittedName>
        <fullName evidence="2">Uncharacterized protein</fullName>
    </submittedName>
</protein>
<gene>
    <name evidence="2" type="ORF">CVT25_009717</name>
</gene>
<feature type="compositionally biased region" description="Basic and acidic residues" evidence="1">
    <location>
        <begin position="202"/>
        <end position="215"/>
    </location>
</feature>
<feature type="region of interest" description="Disordered" evidence="1">
    <location>
        <begin position="195"/>
        <end position="215"/>
    </location>
</feature>
<evidence type="ECO:0000256" key="1">
    <source>
        <dbReference type="SAM" id="MobiDB-lite"/>
    </source>
</evidence>
<organism evidence="2 3">
    <name type="scientific">Psilocybe cyanescens</name>
    <dbReference type="NCBI Taxonomy" id="93625"/>
    <lineage>
        <taxon>Eukaryota</taxon>
        <taxon>Fungi</taxon>
        <taxon>Dikarya</taxon>
        <taxon>Basidiomycota</taxon>
        <taxon>Agaricomycotina</taxon>
        <taxon>Agaricomycetes</taxon>
        <taxon>Agaricomycetidae</taxon>
        <taxon>Agaricales</taxon>
        <taxon>Agaricineae</taxon>
        <taxon>Strophariaceae</taxon>
        <taxon>Psilocybe</taxon>
    </lineage>
</organism>
<dbReference type="AlphaFoldDB" id="A0A409WWL7"/>
<reference evidence="2 3" key="1">
    <citation type="journal article" date="2018" name="Evol. Lett.">
        <title>Horizontal gene cluster transfer increased hallucinogenic mushroom diversity.</title>
        <authorList>
            <person name="Reynolds H.T."/>
            <person name="Vijayakumar V."/>
            <person name="Gluck-Thaler E."/>
            <person name="Korotkin H.B."/>
            <person name="Matheny P.B."/>
            <person name="Slot J.C."/>
        </authorList>
    </citation>
    <scope>NUCLEOTIDE SEQUENCE [LARGE SCALE GENOMIC DNA]</scope>
    <source>
        <strain evidence="2 3">2631</strain>
    </source>
</reference>
<accession>A0A409WWL7</accession>